<dbReference type="Pfam" id="PF09861">
    <property type="entry name" value="Lar_N"/>
    <property type="match status" value="1"/>
</dbReference>
<dbReference type="EMBL" id="BARS01021712">
    <property type="protein sequence ID" value="GAG06753.1"/>
    <property type="molecule type" value="Genomic_DNA"/>
</dbReference>
<evidence type="ECO:0000259" key="1">
    <source>
        <dbReference type="Pfam" id="PF09861"/>
    </source>
</evidence>
<evidence type="ECO:0000313" key="2">
    <source>
        <dbReference type="EMBL" id="GAG06753.1"/>
    </source>
</evidence>
<protein>
    <recommendedName>
        <fullName evidence="1">LarA-like N-terminal domain-containing protein</fullName>
    </recommendedName>
</protein>
<dbReference type="PANTHER" id="PTHR33171:SF17">
    <property type="entry name" value="LARA-LIKE N-TERMINAL DOMAIN-CONTAINING PROTEIN"/>
    <property type="match status" value="1"/>
</dbReference>
<dbReference type="InterPro" id="IPR048068">
    <property type="entry name" value="LarA-like"/>
</dbReference>
<dbReference type="AlphaFoldDB" id="X0V2K8"/>
<feature type="domain" description="LarA-like N-terminal" evidence="1">
    <location>
        <begin position="6"/>
        <end position="117"/>
    </location>
</feature>
<feature type="non-terminal residue" evidence="2">
    <location>
        <position position="271"/>
    </location>
</feature>
<name>X0V2K8_9ZZZZ</name>
<reference evidence="2" key="1">
    <citation type="journal article" date="2014" name="Front. Microbiol.">
        <title>High frequency of phylogenetically diverse reductive dehalogenase-homologous genes in deep subseafloor sedimentary metagenomes.</title>
        <authorList>
            <person name="Kawai M."/>
            <person name="Futagami T."/>
            <person name="Toyoda A."/>
            <person name="Takaki Y."/>
            <person name="Nishi S."/>
            <person name="Hori S."/>
            <person name="Arai W."/>
            <person name="Tsubouchi T."/>
            <person name="Morono Y."/>
            <person name="Uchiyama I."/>
            <person name="Ito T."/>
            <person name="Fujiyama A."/>
            <person name="Inagaki F."/>
            <person name="Takami H."/>
        </authorList>
    </citation>
    <scope>NUCLEOTIDE SEQUENCE</scope>
    <source>
        <strain evidence="2">Expedition CK06-06</strain>
    </source>
</reference>
<dbReference type="GO" id="GO:0050043">
    <property type="term" value="F:lactate racemase activity"/>
    <property type="evidence" value="ECO:0007669"/>
    <property type="project" value="InterPro"/>
</dbReference>
<proteinExistence type="predicted"/>
<dbReference type="Gene3D" id="3.40.50.11440">
    <property type="match status" value="1"/>
</dbReference>
<dbReference type="PANTHER" id="PTHR33171">
    <property type="entry name" value="LAR_N DOMAIN-CONTAINING PROTEIN"/>
    <property type="match status" value="1"/>
</dbReference>
<comment type="caution">
    <text evidence="2">The sequence shown here is derived from an EMBL/GenBank/DDBJ whole genome shotgun (WGS) entry which is preliminary data.</text>
</comment>
<sequence>QNSPLLAEAGVPEENVSLVCANGLHRKWTHEELASILGQELVQRFGSRLTCQDAEDPDNLVYMGTTARGYDVEVHRLVKESDLTVYINAACYLGFNGGWKSVCVGLSTWRSIRWTHTPDGMTMSVRGNRMHDVFDEMGQHLESNLGRRVFKVETLLANPATVGRVFAGGVDETRAAALEVQTSLYQPRSAAAEPADVVIYGLPAWSPYATFARMNPILTLISSGLGYLGGYIQALGKPGCSVIMATPCPEDWDLEHHPSYPEVWKRVLPET</sequence>
<gene>
    <name evidence="2" type="ORF">S01H1_34827</name>
</gene>
<feature type="non-terminal residue" evidence="2">
    <location>
        <position position="1"/>
    </location>
</feature>
<accession>X0V2K8</accession>
<organism evidence="2">
    <name type="scientific">marine sediment metagenome</name>
    <dbReference type="NCBI Taxonomy" id="412755"/>
    <lineage>
        <taxon>unclassified sequences</taxon>
        <taxon>metagenomes</taxon>
        <taxon>ecological metagenomes</taxon>
    </lineage>
</organism>
<dbReference type="InterPro" id="IPR018657">
    <property type="entry name" value="LarA-like_N"/>
</dbReference>